<dbReference type="AlphaFoldDB" id="A0A4R1N589"/>
<dbReference type="GO" id="GO:0003677">
    <property type="term" value="F:DNA binding"/>
    <property type="evidence" value="ECO:0007669"/>
    <property type="project" value="UniProtKB-KW"/>
</dbReference>
<dbReference type="Gene3D" id="1.10.10.10">
    <property type="entry name" value="Winged helix-like DNA-binding domain superfamily/Winged helix DNA-binding domain"/>
    <property type="match status" value="1"/>
</dbReference>
<keyword evidence="2" id="KW-0805">Transcription regulation</keyword>
<accession>A0A4R1N589</accession>
<dbReference type="PROSITE" id="PS50931">
    <property type="entry name" value="HTH_LYSR"/>
    <property type="match status" value="1"/>
</dbReference>
<evidence type="ECO:0000313" key="6">
    <source>
        <dbReference type="EMBL" id="TCL02212.1"/>
    </source>
</evidence>
<dbReference type="GO" id="GO:0032993">
    <property type="term" value="C:protein-DNA complex"/>
    <property type="evidence" value="ECO:0007669"/>
    <property type="project" value="TreeGrafter"/>
</dbReference>
<gene>
    <name evidence="6" type="ORF">EZJ58_0212</name>
</gene>
<dbReference type="CDD" id="cd08414">
    <property type="entry name" value="PBP2_LTTR_aromatics_like"/>
    <property type="match status" value="1"/>
</dbReference>
<dbReference type="InterPro" id="IPR036388">
    <property type="entry name" value="WH-like_DNA-bd_sf"/>
</dbReference>
<dbReference type="Proteomes" id="UP000294555">
    <property type="component" value="Unassembled WGS sequence"/>
</dbReference>
<keyword evidence="3 6" id="KW-0238">DNA-binding</keyword>
<dbReference type="InterPro" id="IPR036390">
    <property type="entry name" value="WH_DNA-bd_sf"/>
</dbReference>
<evidence type="ECO:0000256" key="4">
    <source>
        <dbReference type="ARBA" id="ARBA00023163"/>
    </source>
</evidence>
<dbReference type="GO" id="GO:0003700">
    <property type="term" value="F:DNA-binding transcription factor activity"/>
    <property type="evidence" value="ECO:0007669"/>
    <property type="project" value="InterPro"/>
</dbReference>
<dbReference type="PANTHER" id="PTHR30346">
    <property type="entry name" value="TRANSCRIPTIONAL DUAL REGULATOR HCAR-RELATED"/>
    <property type="match status" value="1"/>
</dbReference>
<dbReference type="EMBL" id="SJOI01000001">
    <property type="protein sequence ID" value="TCL02212.1"/>
    <property type="molecule type" value="Genomic_DNA"/>
</dbReference>
<dbReference type="Pfam" id="PF00126">
    <property type="entry name" value="HTH_1"/>
    <property type="match status" value="1"/>
</dbReference>
<comment type="caution">
    <text evidence="6">The sequence shown here is derived from an EMBL/GenBank/DDBJ whole genome shotgun (WGS) entry which is preliminary data.</text>
</comment>
<dbReference type="PANTHER" id="PTHR30346:SF0">
    <property type="entry name" value="HCA OPERON TRANSCRIPTIONAL ACTIVATOR HCAR"/>
    <property type="match status" value="1"/>
</dbReference>
<dbReference type="RefSeq" id="WP_132921184.1">
    <property type="nucleotide sequence ID" value="NZ_SJOI01000001.1"/>
</dbReference>
<keyword evidence="7" id="KW-1185">Reference proteome</keyword>
<dbReference type="InterPro" id="IPR005119">
    <property type="entry name" value="LysR_subst-bd"/>
</dbReference>
<dbReference type="Gene3D" id="3.40.190.10">
    <property type="entry name" value="Periplasmic binding protein-like II"/>
    <property type="match status" value="2"/>
</dbReference>
<dbReference type="InterPro" id="IPR000847">
    <property type="entry name" value="LysR_HTH_N"/>
</dbReference>
<protein>
    <submittedName>
        <fullName evidence="6">DNA-binding transcriptional LysR family regulator</fullName>
    </submittedName>
</protein>
<proteinExistence type="inferred from homology"/>
<organism evidence="6 7">
    <name type="scientific">Sodalis ligni</name>
    <dbReference type="NCBI Taxonomy" id="2697027"/>
    <lineage>
        <taxon>Bacteria</taxon>
        <taxon>Pseudomonadati</taxon>
        <taxon>Pseudomonadota</taxon>
        <taxon>Gammaproteobacteria</taxon>
        <taxon>Enterobacterales</taxon>
        <taxon>Bruguierivoracaceae</taxon>
        <taxon>Sodalis</taxon>
    </lineage>
</organism>
<comment type="similarity">
    <text evidence="1">Belongs to the LysR transcriptional regulatory family.</text>
</comment>
<name>A0A4R1N589_9GAMM</name>
<evidence type="ECO:0000256" key="1">
    <source>
        <dbReference type="ARBA" id="ARBA00009437"/>
    </source>
</evidence>
<dbReference type="SUPFAM" id="SSF46785">
    <property type="entry name" value="Winged helix' DNA-binding domain"/>
    <property type="match status" value="1"/>
</dbReference>
<reference evidence="6 7" key="1">
    <citation type="submission" date="2019-02" db="EMBL/GenBank/DDBJ databases">
        <title>Investigation of anaerobic lignin degradation for improved lignocellulosic biofuels.</title>
        <authorList>
            <person name="Deangelis K."/>
        </authorList>
    </citation>
    <scope>NUCLEOTIDE SEQUENCE [LARGE SCALE GENOMIC DNA]</scope>
    <source>
        <strain evidence="6 7">159R</strain>
    </source>
</reference>
<keyword evidence="4" id="KW-0804">Transcription</keyword>
<evidence type="ECO:0000256" key="2">
    <source>
        <dbReference type="ARBA" id="ARBA00023015"/>
    </source>
</evidence>
<dbReference type="SUPFAM" id="SSF53850">
    <property type="entry name" value="Periplasmic binding protein-like II"/>
    <property type="match status" value="1"/>
</dbReference>
<evidence type="ECO:0000259" key="5">
    <source>
        <dbReference type="PROSITE" id="PS50931"/>
    </source>
</evidence>
<evidence type="ECO:0000256" key="3">
    <source>
        <dbReference type="ARBA" id="ARBA00023125"/>
    </source>
</evidence>
<feature type="domain" description="HTH lysR-type" evidence="5">
    <location>
        <begin position="1"/>
        <end position="58"/>
    </location>
</feature>
<dbReference type="FunFam" id="1.10.10.10:FF:000001">
    <property type="entry name" value="LysR family transcriptional regulator"/>
    <property type="match status" value="1"/>
</dbReference>
<evidence type="ECO:0000313" key="7">
    <source>
        <dbReference type="Proteomes" id="UP000294555"/>
    </source>
</evidence>
<dbReference type="Pfam" id="PF03466">
    <property type="entry name" value="LysR_substrate"/>
    <property type="match status" value="1"/>
</dbReference>
<sequence length="297" mass="33519">MRIRHLKYFLVIAEELNFTHASERVHIEPSSLAHAIHDLEAQLNVKLLNKRKGNIQLTWPGEVMLEEARRMLSFFEDAQSRVHAASNGLFGRIRIGLADGLTQPRLTKLLAKSREEDPTIEIRITEMTTTEMWSALRHNQIDIGITVDGEFKQGFIAQNVWNDSPAVAIPTNHPLLTASKVYLLEAMKYPMIMCHPEKCAGGYKVVSRWFSSRALSLPEAAEYVSGHEQMLMLVAAGYGIGMGLASQLSLYTYPGVIVRPMEDDVPESSICFVRTELEPECAIERFMHRAEVINNLK</sequence>
<dbReference type="OrthoDB" id="5289754at2"/>